<dbReference type="InterPro" id="IPR001544">
    <property type="entry name" value="Aminotrans_IV"/>
</dbReference>
<dbReference type="GO" id="GO:0008153">
    <property type="term" value="P:4-aminobenzoate biosynthetic process"/>
    <property type="evidence" value="ECO:0007669"/>
    <property type="project" value="TreeGrafter"/>
</dbReference>
<dbReference type="EMBL" id="SPUH01000001">
    <property type="protein sequence ID" value="TKS53601.1"/>
    <property type="molecule type" value="Genomic_DNA"/>
</dbReference>
<dbReference type="GO" id="GO:0005829">
    <property type="term" value="C:cytosol"/>
    <property type="evidence" value="ECO:0007669"/>
    <property type="project" value="TreeGrafter"/>
</dbReference>
<dbReference type="Proteomes" id="UP000298681">
    <property type="component" value="Unassembled WGS sequence"/>
</dbReference>
<dbReference type="NCBIfam" id="NF006734">
    <property type="entry name" value="PRK09266.1"/>
    <property type="match status" value="1"/>
</dbReference>
<keyword evidence="3" id="KW-1185">Reference proteome</keyword>
<dbReference type="Gene3D" id="3.20.10.10">
    <property type="entry name" value="D-amino Acid Aminotransferase, subunit A, domain 2"/>
    <property type="match status" value="1"/>
</dbReference>
<dbReference type="Gene3D" id="3.30.470.10">
    <property type="match status" value="1"/>
</dbReference>
<name>A0A4Z1RIX8_9GAMM</name>
<dbReference type="InterPro" id="IPR043131">
    <property type="entry name" value="BCAT-like_N"/>
</dbReference>
<dbReference type="InterPro" id="IPR050571">
    <property type="entry name" value="Class-IV_PLP-Dep_Aminotrnsfr"/>
</dbReference>
<comment type="similarity">
    <text evidence="1">Belongs to the class-IV pyridoxal-phosphate-dependent aminotransferase family.</text>
</comment>
<dbReference type="InterPro" id="IPR036038">
    <property type="entry name" value="Aminotransferase-like"/>
</dbReference>
<sequence length="277" mass="29433">MTSTWPALLIFRDGRPATAADLALPALVNDGHFTTMQVRGGAVQGLELHLQRLDRAHRRLYAQPLDTGRIHDDCAAAIVASGLVDAALRITVHPGEPGPVVLVSLAPPALPGTNGLQLKAFTYVRESPEVKHVGTFPLFHYRRLARAAGADDALFVTRDGHVCEGSTWNLALWDRGQVLWPQAPALRGTREQLLQREFGRAGVPQLTRVVALDELPTLAGIACNSRGVQPLASVDGRAMQDPGALVALAAAADARIPWDSLDARAGQGPTVAATASL</sequence>
<accession>A0A4Z1RIX8</accession>
<evidence type="ECO:0000313" key="3">
    <source>
        <dbReference type="Proteomes" id="UP000298681"/>
    </source>
</evidence>
<protein>
    <recommendedName>
        <fullName evidence="4">Aminotransferase</fullName>
    </recommendedName>
</protein>
<dbReference type="PANTHER" id="PTHR42743:SF2">
    <property type="entry name" value="AMINODEOXYCHORISMATE LYASE"/>
    <property type="match status" value="1"/>
</dbReference>
<evidence type="ECO:0000256" key="1">
    <source>
        <dbReference type="ARBA" id="ARBA00009320"/>
    </source>
</evidence>
<dbReference type="SUPFAM" id="SSF56752">
    <property type="entry name" value="D-aminoacid aminotransferase-like PLP-dependent enzymes"/>
    <property type="match status" value="1"/>
</dbReference>
<evidence type="ECO:0008006" key="4">
    <source>
        <dbReference type="Google" id="ProtNLM"/>
    </source>
</evidence>
<gene>
    <name evidence="2" type="ORF">E4582_01610</name>
</gene>
<dbReference type="GO" id="GO:0008696">
    <property type="term" value="F:4-amino-4-deoxychorismate lyase activity"/>
    <property type="evidence" value="ECO:0007669"/>
    <property type="project" value="TreeGrafter"/>
</dbReference>
<dbReference type="InterPro" id="IPR043132">
    <property type="entry name" value="BCAT-like_C"/>
</dbReference>
<proteinExistence type="inferred from homology"/>
<dbReference type="PANTHER" id="PTHR42743">
    <property type="entry name" value="AMINO-ACID AMINOTRANSFERASE"/>
    <property type="match status" value="1"/>
</dbReference>
<reference evidence="2 3" key="1">
    <citation type="submission" date="2019-01" db="EMBL/GenBank/DDBJ databases">
        <authorList>
            <person name="Zhang S."/>
        </authorList>
    </citation>
    <scope>NUCLEOTIDE SEQUENCE [LARGE SCALE GENOMIC DNA]</scope>
    <source>
        <strain evidence="2 3">1626</strain>
    </source>
</reference>
<evidence type="ECO:0000313" key="2">
    <source>
        <dbReference type="EMBL" id="TKS53601.1"/>
    </source>
</evidence>
<dbReference type="AlphaFoldDB" id="A0A4Z1RIX8"/>
<dbReference type="RefSeq" id="WP_134672987.1">
    <property type="nucleotide sequence ID" value="NZ_SPUH01000001.1"/>
</dbReference>
<dbReference type="Pfam" id="PF01063">
    <property type="entry name" value="Aminotran_4"/>
    <property type="match status" value="1"/>
</dbReference>
<comment type="caution">
    <text evidence="2">The sequence shown here is derived from an EMBL/GenBank/DDBJ whole genome shotgun (WGS) entry which is preliminary data.</text>
</comment>
<organism evidence="2 3">
    <name type="scientific">Luteimonas yindakuii</name>
    <dbReference type="NCBI Taxonomy" id="2565782"/>
    <lineage>
        <taxon>Bacteria</taxon>
        <taxon>Pseudomonadati</taxon>
        <taxon>Pseudomonadota</taxon>
        <taxon>Gammaproteobacteria</taxon>
        <taxon>Lysobacterales</taxon>
        <taxon>Lysobacteraceae</taxon>
        <taxon>Luteimonas</taxon>
    </lineage>
</organism>